<evidence type="ECO:0000313" key="2">
    <source>
        <dbReference type="Proteomes" id="UP000078200"/>
    </source>
</evidence>
<name>A0A1A9UP17_GLOAU</name>
<dbReference type="Proteomes" id="UP000078200">
    <property type="component" value="Unassembled WGS sequence"/>
</dbReference>
<protein>
    <submittedName>
        <fullName evidence="1">Uncharacterized protein</fullName>
    </submittedName>
</protein>
<reference evidence="1" key="1">
    <citation type="submission" date="2020-05" db="UniProtKB">
        <authorList>
            <consortium name="EnsemblMetazoa"/>
        </authorList>
    </citation>
    <scope>IDENTIFICATION</scope>
    <source>
        <strain evidence="1">TTRI</strain>
    </source>
</reference>
<dbReference type="STRING" id="7395.A0A1A9UP17"/>
<dbReference type="EnsemblMetazoa" id="GAUT010809-RA">
    <property type="protein sequence ID" value="GAUT010809-PA"/>
    <property type="gene ID" value="GAUT010809"/>
</dbReference>
<sequence length="268" mass="29963">MQQVNCQNIKSQPKKYRLSIFNTDELIKRPFFSDIKDKKSVKNANMDGIHIEDKKIVEVVRNLETENNSFQNGMTTLNSSSPSHNSTQYIPLRNPHSFNISDLISNEAVSLESNVSLDEGKVFIYSTELNEKSKKPNQEPERLLISYFLDIQGPNETLNNVDATVVNRPHNAQNSSHTADNSSPVDPFESFNGISSFHELENDGCNAVDFSSQEFVPGVLILSKLKLDEISCANGFAAIPKKLQTLGTTENLNDINVSNNLDSRITLK</sequence>
<proteinExistence type="predicted"/>
<dbReference type="AlphaFoldDB" id="A0A1A9UP17"/>
<dbReference type="VEuPathDB" id="VectorBase:GAUT010809"/>
<evidence type="ECO:0000313" key="1">
    <source>
        <dbReference type="EnsemblMetazoa" id="GAUT010809-PA"/>
    </source>
</evidence>
<keyword evidence="2" id="KW-1185">Reference proteome</keyword>
<organism evidence="1 2">
    <name type="scientific">Glossina austeni</name>
    <name type="common">Savannah tsetse fly</name>
    <dbReference type="NCBI Taxonomy" id="7395"/>
    <lineage>
        <taxon>Eukaryota</taxon>
        <taxon>Metazoa</taxon>
        <taxon>Ecdysozoa</taxon>
        <taxon>Arthropoda</taxon>
        <taxon>Hexapoda</taxon>
        <taxon>Insecta</taxon>
        <taxon>Pterygota</taxon>
        <taxon>Neoptera</taxon>
        <taxon>Endopterygota</taxon>
        <taxon>Diptera</taxon>
        <taxon>Brachycera</taxon>
        <taxon>Muscomorpha</taxon>
        <taxon>Hippoboscoidea</taxon>
        <taxon>Glossinidae</taxon>
        <taxon>Glossina</taxon>
    </lineage>
</organism>
<accession>A0A1A9UP17</accession>